<dbReference type="InterPro" id="IPR025943">
    <property type="entry name" value="Sigma_54_int_dom_ATP-bd_2"/>
</dbReference>
<dbReference type="InterPro" id="IPR027417">
    <property type="entry name" value="P-loop_NTPase"/>
</dbReference>
<dbReference type="SUPFAM" id="SSF52540">
    <property type="entry name" value="P-loop containing nucleoside triphosphate hydrolases"/>
    <property type="match status" value="1"/>
</dbReference>
<dbReference type="Pfam" id="PF02954">
    <property type="entry name" value="HTH_8"/>
    <property type="match status" value="1"/>
</dbReference>
<feature type="modified residue" description="4-aspartylphosphate" evidence="6">
    <location>
        <position position="55"/>
    </location>
</feature>
<dbReference type="InterPro" id="IPR002197">
    <property type="entry name" value="HTH_Fis"/>
</dbReference>
<name>A0ABZ0IE26_9GAMM</name>
<dbReference type="Gene3D" id="1.10.8.60">
    <property type="match status" value="1"/>
</dbReference>
<dbReference type="InterPro" id="IPR002078">
    <property type="entry name" value="Sigma_54_int"/>
</dbReference>
<dbReference type="PROSITE" id="PS50110">
    <property type="entry name" value="RESPONSE_REGULATORY"/>
    <property type="match status" value="1"/>
</dbReference>
<feature type="region of interest" description="Disordered" evidence="7">
    <location>
        <begin position="395"/>
        <end position="417"/>
    </location>
</feature>
<protein>
    <submittedName>
        <fullName evidence="10">Sigma-54 dependent transcriptional regulator</fullName>
    </submittedName>
</protein>
<dbReference type="SMART" id="SM00382">
    <property type="entry name" value="AAA"/>
    <property type="match status" value="1"/>
</dbReference>
<proteinExistence type="predicted"/>
<evidence type="ECO:0000256" key="2">
    <source>
        <dbReference type="ARBA" id="ARBA00022840"/>
    </source>
</evidence>
<dbReference type="PANTHER" id="PTHR32071">
    <property type="entry name" value="TRANSCRIPTIONAL REGULATORY PROTEIN"/>
    <property type="match status" value="1"/>
</dbReference>
<dbReference type="InterPro" id="IPR009057">
    <property type="entry name" value="Homeodomain-like_sf"/>
</dbReference>
<accession>A0ABZ0IE26</accession>
<keyword evidence="11" id="KW-1185">Reference proteome</keyword>
<feature type="compositionally biased region" description="Basic and acidic residues" evidence="7">
    <location>
        <begin position="399"/>
        <end position="409"/>
    </location>
</feature>
<feature type="domain" description="Sigma-54 factor interaction" evidence="8">
    <location>
        <begin position="143"/>
        <end position="372"/>
    </location>
</feature>
<dbReference type="Proteomes" id="UP001626549">
    <property type="component" value="Chromosome"/>
</dbReference>
<reference evidence="10 11" key="1">
    <citation type="submission" date="2023-10" db="EMBL/GenBank/DDBJ databases">
        <title>Two novel species belonging to the OM43/NOR5 clade.</title>
        <authorList>
            <person name="Park M."/>
        </authorList>
    </citation>
    <scope>NUCLEOTIDE SEQUENCE [LARGE SCALE GENOMIC DNA]</scope>
    <source>
        <strain evidence="10 11">IMCC45268</strain>
    </source>
</reference>
<evidence type="ECO:0000259" key="8">
    <source>
        <dbReference type="PROSITE" id="PS50045"/>
    </source>
</evidence>
<gene>
    <name evidence="10" type="ORF">R0137_04205</name>
</gene>
<evidence type="ECO:0000256" key="1">
    <source>
        <dbReference type="ARBA" id="ARBA00022741"/>
    </source>
</evidence>
<dbReference type="CDD" id="cd00009">
    <property type="entry name" value="AAA"/>
    <property type="match status" value="1"/>
</dbReference>
<dbReference type="RefSeq" id="WP_407328800.1">
    <property type="nucleotide sequence ID" value="NZ_CP136865.1"/>
</dbReference>
<dbReference type="InterPro" id="IPR003593">
    <property type="entry name" value="AAA+_ATPase"/>
</dbReference>
<dbReference type="Gene3D" id="1.10.10.60">
    <property type="entry name" value="Homeodomain-like"/>
    <property type="match status" value="1"/>
</dbReference>
<evidence type="ECO:0000256" key="7">
    <source>
        <dbReference type="SAM" id="MobiDB-lite"/>
    </source>
</evidence>
<evidence type="ECO:0000313" key="10">
    <source>
        <dbReference type="EMBL" id="WOJ97783.1"/>
    </source>
</evidence>
<sequence>MTDALKLLMVEDSPSLAAIYNAYLAEENYQIITVDSLGRAHATLDAFVPDLVLLDIELPDGNGIDFLDHTMTLDTPPKVVVMTAHGTSDMAVNAIQIGASDFLTKPFDAARLKVTLGNAAAQLDLGKQIEELSSKQRKSYANFIGASNAMQTVYQTIDSLAPSDATGFIVGESGTGKELAAEAIHAHSPRSGKEFVAINCGAIPGELMESELFGHVKGAFTGASAAREGAASIANGGTLFLDEICEMDLELQKKLLRFIQTGTFRKVGSNTLETVDVRFVCATNRDPLVEVREGRFREDLFYRLHVVPLRLPPLRERDRDILLIARHFLDIYANQSSKNFTSFSAAAEEQMLRYVWPGNVRQLQNVVQQAVVLNQGEQIEIDMLALDVHQGLVDDAEREDNTSPKDKASTTESEQDDLAKRRAIKPLWMVEKRAIEAAVTACDGNINRAAGLLEVAPSTLYRKRQAWINEIDVDE</sequence>
<dbReference type="Gene3D" id="3.40.50.300">
    <property type="entry name" value="P-loop containing nucleotide triphosphate hydrolases"/>
    <property type="match status" value="1"/>
</dbReference>
<dbReference type="PROSITE" id="PS00688">
    <property type="entry name" value="SIGMA54_INTERACT_3"/>
    <property type="match status" value="1"/>
</dbReference>
<dbReference type="SUPFAM" id="SSF46689">
    <property type="entry name" value="Homeodomain-like"/>
    <property type="match status" value="1"/>
</dbReference>
<evidence type="ECO:0000256" key="3">
    <source>
        <dbReference type="ARBA" id="ARBA00023015"/>
    </source>
</evidence>
<dbReference type="InterPro" id="IPR001789">
    <property type="entry name" value="Sig_transdc_resp-reg_receiver"/>
</dbReference>
<keyword evidence="3" id="KW-0805">Transcription regulation</keyword>
<dbReference type="Pfam" id="PF25601">
    <property type="entry name" value="AAA_lid_14"/>
    <property type="match status" value="1"/>
</dbReference>
<dbReference type="PANTHER" id="PTHR32071:SF117">
    <property type="entry name" value="PTS-DEPENDENT DIHYDROXYACETONE KINASE OPERON REGULATORY PROTEIN-RELATED"/>
    <property type="match status" value="1"/>
</dbReference>
<evidence type="ECO:0000256" key="6">
    <source>
        <dbReference type="PROSITE-ProRule" id="PRU00169"/>
    </source>
</evidence>
<dbReference type="PROSITE" id="PS50045">
    <property type="entry name" value="SIGMA54_INTERACT_4"/>
    <property type="match status" value="1"/>
</dbReference>
<dbReference type="SUPFAM" id="SSF52172">
    <property type="entry name" value="CheY-like"/>
    <property type="match status" value="1"/>
</dbReference>
<keyword evidence="5" id="KW-0804">Transcription</keyword>
<dbReference type="Pfam" id="PF00072">
    <property type="entry name" value="Response_reg"/>
    <property type="match status" value="1"/>
</dbReference>
<organism evidence="10 11">
    <name type="scientific">Congregibacter brevis</name>
    <dbReference type="NCBI Taxonomy" id="3081201"/>
    <lineage>
        <taxon>Bacteria</taxon>
        <taxon>Pseudomonadati</taxon>
        <taxon>Pseudomonadota</taxon>
        <taxon>Gammaproteobacteria</taxon>
        <taxon>Cellvibrionales</taxon>
        <taxon>Halieaceae</taxon>
        <taxon>Congregibacter</taxon>
    </lineage>
</organism>
<evidence type="ECO:0000256" key="4">
    <source>
        <dbReference type="ARBA" id="ARBA00023125"/>
    </source>
</evidence>
<dbReference type="Gene3D" id="3.40.50.2300">
    <property type="match status" value="1"/>
</dbReference>
<evidence type="ECO:0000256" key="5">
    <source>
        <dbReference type="ARBA" id="ARBA00023163"/>
    </source>
</evidence>
<keyword evidence="1" id="KW-0547">Nucleotide-binding</keyword>
<feature type="domain" description="Response regulatory" evidence="9">
    <location>
        <begin position="6"/>
        <end position="120"/>
    </location>
</feature>
<dbReference type="EMBL" id="CP136865">
    <property type="protein sequence ID" value="WOJ97783.1"/>
    <property type="molecule type" value="Genomic_DNA"/>
</dbReference>
<dbReference type="PROSITE" id="PS00676">
    <property type="entry name" value="SIGMA54_INTERACT_2"/>
    <property type="match status" value="1"/>
</dbReference>
<keyword evidence="2" id="KW-0067">ATP-binding</keyword>
<dbReference type="Pfam" id="PF00158">
    <property type="entry name" value="Sigma54_activat"/>
    <property type="match status" value="1"/>
</dbReference>
<evidence type="ECO:0000313" key="11">
    <source>
        <dbReference type="Proteomes" id="UP001626549"/>
    </source>
</evidence>
<dbReference type="SMART" id="SM00448">
    <property type="entry name" value="REC"/>
    <property type="match status" value="1"/>
</dbReference>
<dbReference type="InterPro" id="IPR011006">
    <property type="entry name" value="CheY-like_superfamily"/>
</dbReference>
<keyword evidence="6" id="KW-0597">Phosphoprotein</keyword>
<dbReference type="InterPro" id="IPR025944">
    <property type="entry name" value="Sigma_54_int_dom_CS"/>
</dbReference>
<keyword evidence="4" id="KW-0238">DNA-binding</keyword>
<dbReference type="InterPro" id="IPR058031">
    <property type="entry name" value="AAA_lid_NorR"/>
</dbReference>
<evidence type="ECO:0000259" key="9">
    <source>
        <dbReference type="PROSITE" id="PS50110"/>
    </source>
</evidence>